<feature type="compositionally biased region" description="Polar residues" evidence="1">
    <location>
        <begin position="98"/>
        <end position="110"/>
    </location>
</feature>
<proteinExistence type="predicted"/>
<dbReference type="GeneID" id="62209383"/>
<reference evidence="2" key="1">
    <citation type="submission" date="2020-01" db="EMBL/GenBank/DDBJ databases">
        <authorList>
            <person name="Feng Z.H.Z."/>
        </authorList>
    </citation>
    <scope>NUCLEOTIDE SEQUENCE</scope>
    <source>
        <strain evidence="2">CBS107.38</strain>
    </source>
</reference>
<comment type="caution">
    <text evidence="2">The sequence shown here is derived from an EMBL/GenBank/DDBJ whole genome shotgun (WGS) entry which is preliminary data.</text>
</comment>
<dbReference type="AlphaFoldDB" id="A0A8H7B0M6"/>
<dbReference type="Proteomes" id="UP000596902">
    <property type="component" value="Unassembled WGS sequence"/>
</dbReference>
<evidence type="ECO:0000256" key="1">
    <source>
        <dbReference type="SAM" id="MobiDB-lite"/>
    </source>
</evidence>
<dbReference type="RefSeq" id="XP_038781101.1">
    <property type="nucleotide sequence ID" value="XM_038936205.1"/>
</dbReference>
<sequence length="159" mass="17539">MNEVSVSNSTVGEPGDFDDSVSPYNGTTVTSGGTRSTSMTHDTNDESHTPSGIEPMKKGRGRGRVTEMPLRRSNRNKESNGGESAPMQLEEDQHNRVHPSNITPNIGSEGQQAQERTKEEQEEEAVKSQIQRECLETLPKSKRKKNPRVQGVEGNGSWF</sequence>
<gene>
    <name evidence="2" type="ORF">GT037_011158</name>
</gene>
<organism evidence="2 3">
    <name type="scientific">Alternaria burnsii</name>
    <dbReference type="NCBI Taxonomy" id="1187904"/>
    <lineage>
        <taxon>Eukaryota</taxon>
        <taxon>Fungi</taxon>
        <taxon>Dikarya</taxon>
        <taxon>Ascomycota</taxon>
        <taxon>Pezizomycotina</taxon>
        <taxon>Dothideomycetes</taxon>
        <taxon>Pleosporomycetidae</taxon>
        <taxon>Pleosporales</taxon>
        <taxon>Pleosporineae</taxon>
        <taxon>Pleosporaceae</taxon>
        <taxon>Alternaria</taxon>
        <taxon>Alternaria sect. Alternaria</taxon>
    </lineage>
</organism>
<reference evidence="2" key="2">
    <citation type="submission" date="2020-08" db="EMBL/GenBank/DDBJ databases">
        <title>Draft Genome Sequence of Cumin Blight Pathogen Alternaria burnsii.</title>
        <authorList>
            <person name="Feng Z."/>
        </authorList>
    </citation>
    <scope>NUCLEOTIDE SEQUENCE</scope>
    <source>
        <strain evidence="2">CBS107.38</strain>
    </source>
</reference>
<keyword evidence="3" id="KW-1185">Reference proteome</keyword>
<accession>A0A8H7B0M6</accession>
<feature type="compositionally biased region" description="Polar residues" evidence="1">
    <location>
        <begin position="1"/>
        <end position="11"/>
    </location>
</feature>
<feature type="region of interest" description="Disordered" evidence="1">
    <location>
        <begin position="1"/>
        <end position="159"/>
    </location>
</feature>
<dbReference type="EMBL" id="JAAABM010000029">
    <property type="protein sequence ID" value="KAF7670707.1"/>
    <property type="molecule type" value="Genomic_DNA"/>
</dbReference>
<evidence type="ECO:0000313" key="2">
    <source>
        <dbReference type="EMBL" id="KAF7670707.1"/>
    </source>
</evidence>
<protein>
    <submittedName>
        <fullName evidence="2">Uncharacterized protein</fullName>
    </submittedName>
</protein>
<evidence type="ECO:0000313" key="3">
    <source>
        <dbReference type="Proteomes" id="UP000596902"/>
    </source>
</evidence>
<name>A0A8H7B0M6_9PLEO</name>
<feature type="compositionally biased region" description="Low complexity" evidence="1">
    <location>
        <begin position="26"/>
        <end position="40"/>
    </location>
</feature>